<dbReference type="GO" id="GO:0005737">
    <property type="term" value="C:cytoplasm"/>
    <property type="evidence" value="ECO:0007669"/>
    <property type="project" value="UniProtKB-SubCell"/>
</dbReference>
<keyword evidence="12" id="KW-1185">Reference proteome</keyword>
<dbReference type="Gene3D" id="6.10.250.660">
    <property type="match status" value="1"/>
</dbReference>
<dbReference type="EMBL" id="JADQTO010000012">
    <property type="protein sequence ID" value="MBG0564649.1"/>
    <property type="molecule type" value="Genomic_DNA"/>
</dbReference>
<reference evidence="11" key="1">
    <citation type="submission" date="2020-11" db="EMBL/GenBank/DDBJ databases">
        <title>Isolation and identification of active actinomycetes.</title>
        <authorList>
            <person name="Sun X."/>
        </authorList>
    </citation>
    <scope>NUCLEOTIDE SEQUENCE</scope>
    <source>
        <strain evidence="11">NEAU-A11</strain>
    </source>
</reference>
<evidence type="ECO:0000256" key="4">
    <source>
        <dbReference type="ARBA" id="ARBA00022490"/>
    </source>
</evidence>
<accession>A0A931C9I4</accession>
<comment type="subcellular location">
    <subcellularLocation>
        <location evidence="1">Cytoplasm</location>
    </subcellularLocation>
</comment>
<name>A0A931C9I4_9ACTN</name>
<sequence length="205" mass="22800">MTPADIHNAVFSRPPLGKRGYDEGEVDAFLDEAEQEITRLTAENRRLRESLQRTGASQRVLTTRLERRLAELAEAEQHAERVRAELERARAAARAVPPPPPPSGNADRVVAIAQRTADEHLREAQQEAESLLTTARTKADQLTSEAQLKASTIDSDARHRHTEAINGIAGKRAAALEEIDELGRRAESLRESVHDQVTQRLQDLK</sequence>
<dbReference type="AlphaFoldDB" id="A0A931C9I4"/>
<dbReference type="PANTHER" id="PTHR35794:SF2">
    <property type="entry name" value="CELL DIVISION PROTEIN DIVIVA"/>
    <property type="match status" value="1"/>
</dbReference>
<dbReference type="Pfam" id="PF05103">
    <property type="entry name" value="DivIVA"/>
    <property type="match status" value="1"/>
</dbReference>
<keyword evidence="5" id="KW-0132">Cell division</keyword>
<evidence type="ECO:0000256" key="6">
    <source>
        <dbReference type="ARBA" id="ARBA00023054"/>
    </source>
</evidence>
<gene>
    <name evidence="11" type="ORF">I4J89_24680</name>
</gene>
<comment type="similarity">
    <text evidence="2">Belongs to the DivIVA family.</text>
</comment>
<keyword evidence="6 9" id="KW-0175">Coiled coil</keyword>
<comment type="caution">
    <text evidence="11">The sequence shown here is derived from an EMBL/GenBank/DDBJ whole genome shotgun (WGS) entry which is preliminary data.</text>
</comment>
<evidence type="ECO:0000256" key="3">
    <source>
        <dbReference type="ARBA" id="ARBA00018787"/>
    </source>
</evidence>
<dbReference type="PANTHER" id="PTHR35794">
    <property type="entry name" value="CELL DIVISION PROTEIN DIVIVA"/>
    <property type="match status" value="1"/>
</dbReference>
<evidence type="ECO:0000313" key="12">
    <source>
        <dbReference type="Proteomes" id="UP000598146"/>
    </source>
</evidence>
<evidence type="ECO:0000256" key="1">
    <source>
        <dbReference type="ARBA" id="ARBA00004496"/>
    </source>
</evidence>
<dbReference type="Proteomes" id="UP000598146">
    <property type="component" value="Unassembled WGS sequence"/>
</dbReference>
<protein>
    <recommendedName>
        <fullName evidence="3">Cell wall synthesis protein Wag31</fullName>
    </recommendedName>
    <alternativeName>
        <fullName evidence="8">Antigen 84</fullName>
    </alternativeName>
</protein>
<feature type="region of interest" description="Disordered" evidence="10">
    <location>
        <begin position="134"/>
        <end position="155"/>
    </location>
</feature>
<keyword evidence="7" id="KW-0131">Cell cycle</keyword>
<evidence type="ECO:0000256" key="10">
    <source>
        <dbReference type="SAM" id="MobiDB-lite"/>
    </source>
</evidence>
<dbReference type="InterPro" id="IPR007793">
    <property type="entry name" value="DivIVA_fam"/>
</dbReference>
<evidence type="ECO:0000256" key="2">
    <source>
        <dbReference type="ARBA" id="ARBA00009008"/>
    </source>
</evidence>
<keyword evidence="4" id="KW-0963">Cytoplasm</keyword>
<proteinExistence type="inferred from homology"/>
<dbReference type="InterPro" id="IPR019933">
    <property type="entry name" value="DivIVA_domain"/>
</dbReference>
<evidence type="ECO:0000256" key="5">
    <source>
        <dbReference type="ARBA" id="ARBA00022618"/>
    </source>
</evidence>
<dbReference type="GO" id="GO:0051301">
    <property type="term" value="P:cell division"/>
    <property type="evidence" value="ECO:0007669"/>
    <property type="project" value="UniProtKB-KW"/>
</dbReference>
<evidence type="ECO:0000313" key="11">
    <source>
        <dbReference type="EMBL" id="MBG0564649.1"/>
    </source>
</evidence>
<feature type="compositionally biased region" description="Polar residues" evidence="10">
    <location>
        <begin position="134"/>
        <end position="154"/>
    </location>
</feature>
<dbReference type="NCBIfam" id="TIGR03544">
    <property type="entry name" value="DivI1A_domain"/>
    <property type="match status" value="1"/>
</dbReference>
<organism evidence="11 12">
    <name type="scientific">Actinoplanes aureus</name>
    <dbReference type="NCBI Taxonomy" id="2792083"/>
    <lineage>
        <taxon>Bacteria</taxon>
        <taxon>Bacillati</taxon>
        <taxon>Actinomycetota</taxon>
        <taxon>Actinomycetes</taxon>
        <taxon>Micromonosporales</taxon>
        <taxon>Micromonosporaceae</taxon>
        <taxon>Actinoplanes</taxon>
    </lineage>
</organism>
<evidence type="ECO:0000256" key="8">
    <source>
        <dbReference type="ARBA" id="ARBA00031737"/>
    </source>
</evidence>
<evidence type="ECO:0000256" key="9">
    <source>
        <dbReference type="SAM" id="Coils"/>
    </source>
</evidence>
<evidence type="ECO:0000256" key="7">
    <source>
        <dbReference type="ARBA" id="ARBA00023306"/>
    </source>
</evidence>
<feature type="coiled-coil region" evidence="9">
    <location>
        <begin position="30"/>
        <end position="92"/>
    </location>
</feature>